<evidence type="ECO:0000313" key="2">
    <source>
        <dbReference type="EMBL" id="KAI1707403.1"/>
    </source>
</evidence>
<keyword evidence="1" id="KW-0732">Signal</keyword>
<comment type="caution">
    <text evidence="2">The sequence shown here is derived from an EMBL/GenBank/DDBJ whole genome shotgun (WGS) entry which is preliminary data.</text>
</comment>
<gene>
    <name evidence="2" type="ORF">DdX_12500</name>
</gene>
<dbReference type="PANTHER" id="PTHR37979">
    <property type="entry name" value="PROTEIN HER-1"/>
    <property type="match status" value="1"/>
</dbReference>
<dbReference type="Pfam" id="PF09232">
    <property type="entry name" value="Caenor_Her-1"/>
    <property type="match status" value="1"/>
</dbReference>
<dbReference type="InterPro" id="IPR015313">
    <property type="entry name" value="Her-1"/>
</dbReference>
<name>A0AAD4MYV8_9BILA</name>
<feature type="chain" id="PRO_5041961744" evidence="1">
    <location>
        <begin position="18"/>
        <end position="171"/>
    </location>
</feature>
<reference evidence="2" key="1">
    <citation type="submission" date="2022-01" db="EMBL/GenBank/DDBJ databases">
        <title>Genome Sequence Resource for Two Populations of Ditylenchus destructor, the Migratory Endoparasitic Phytonematode.</title>
        <authorList>
            <person name="Zhang H."/>
            <person name="Lin R."/>
            <person name="Xie B."/>
        </authorList>
    </citation>
    <scope>NUCLEOTIDE SEQUENCE</scope>
    <source>
        <strain evidence="2">BazhouSP</strain>
    </source>
</reference>
<dbReference type="EMBL" id="JAKKPZ010000041">
    <property type="protein sequence ID" value="KAI1707403.1"/>
    <property type="molecule type" value="Genomic_DNA"/>
</dbReference>
<evidence type="ECO:0000313" key="3">
    <source>
        <dbReference type="Proteomes" id="UP001201812"/>
    </source>
</evidence>
<evidence type="ECO:0000256" key="1">
    <source>
        <dbReference type="SAM" id="SignalP"/>
    </source>
</evidence>
<keyword evidence="3" id="KW-1185">Reference proteome</keyword>
<dbReference type="AlphaFoldDB" id="A0AAD4MYV8"/>
<sequence>MVAILFAVLLVIFDAEAMLHRELAQRCCPAHFEECCASKFMFNEPLQCKGLHFHQLAEISSCVAQTLNYSTSAANFRDVKCCLLTYMDDLNDKEGKCIQLCHDIFRTPTLSTASKLQRMRECRIDKGMFPCFERCLQFYQKPHHGQEFRRVEHGCDLTPLLPEFPLIMADT</sequence>
<dbReference type="Proteomes" id="UP001201812">
    <property type="component" value="Unassembled WGS sequence"/>
</dbReference>
<proteinExistence type="predicted"/>
<dbReference type="SUPFAM" id="SSF110014">
    <property type="entry name" value="Her-1"/>
    <property type="match status" value="1"/>
</dbReference>
<accession>A0AAD4MYV8</accession>
<dbReference type="Gene3D" id="1.10.150.370">
    <property type="entry name" value="Caenorhabditis elegans Her-1, C-terminal domain"/>
    <property type="match status" value="1"/>
</dbReference>
<protein>
    <submittedName>
        <fullName evidence="2">Her-1 domain-containing protein</fullName>
    </submittedName>
</protein>
<dbReference type="PANTHER" id="PTHR37979:SF1">
    <property type="entry name" value="PROTEIN HER-1"/>
    <property type="match status" value="1"/>
</dbReference>
<organism evidence="2 3">
    <name type="scientific">Ditylenchus destructor</name>
    <dbReference type="NCBI Taxonomy" id="166010"/>
    <lineage>
        <taxon>Eukaryota</taxon>
        <taxon>Metazoa</taxon>
        <taxon>Ecdysozoa</taxon>
        <taxon>Nematoda</taxon>
        <taxon>Chromadorea</taxon>
        <taxon>Rhabditida</taxon>
        <taxon>Tylenchina</taxon>
        <taxon>Tylenchomorpha</taxon>
        <taxon>Sphaerularioidea</taxon>
        <taxon>Anguinidae</taxon>
        <taxon>Anguininae</taxon>
        <taxon>Ditylenchus</taxon>
    </lineage>
</organism>
<feature type="signal peptide" evidence="1">
    <location>
        <begin position="1"/>
        <end position="17"/>
    </location>
</feature>
<dbReference type="InterPro" id="IPR043108">
    <property type="entry name" value="Her-1_C"/>
</dbReference>
<dbReference type="InterPro" id="IPR036341">
    <property type="entry name" value="Her-1_sf"/>
</dbReference>